<comment type="caution">
    <text evidence="3">The sequence shown here is derived from an EMBL/GenBank/DDBJ whole genome shotgun (WGS) entry which is preliminary data.</text>
</comment>
<feature type="signal peptide" evidence="2">
    <location>
        <begin position="1"/>
        <end position="20"/>
    </location>
</feature>
<feature type="transmembrane region" description="Helical" evidence="1">
    <location>
        <begin position="172"/>
        <end position="192"/>
    </location>
</feature>
<keyword evidence="1" id="KW-1133">Transmembrane helix</keyword>
<evidence type="ECO:0000256" key="1">
    <source>
        <dbReference type="SAM" id="Phobius"/>
    </source>
</evidence>
<evidence type="ECO:0000313" key="4">
    <source>
        <dbReference type="Proteomes" id="UP000295724"/>
    </source>
</evidence>
<reference evidence="3 4" key="1">
    <citation type="submission" date="2019-03" db="EMBL/GenBank/DDBJ databases">
        <title>Genomic Encyclopedia of Type Strains, Phase IV (KMG-IV): sequencing the most valuable type-strain genomes for metagenomic binning, comparative biology and taxonomic classification.</title>
        <authorList>
            <person name="Goeker M."/>
        </authorList>
    </citation>
    <scope>NUCLEOTIDE SEQUENCE [LARGE SCALE GENOMIC DNA]</scope>
    <source>
        <strain evidence="3 4">DSM 25488</strain>
    </source>
</reference>
<dbReference type="Proteomes" id="UP000295724">
    <property type="component" value="Unassembled WGS sequence"/>
</dbReference>
<keyword evidence="1" id="KW-0472">Membrane</keyword>
<keyword evidence="2" id="KW-0732">Signal</keyword>
<dbReference type="OrthoDB" id="9866809at2"/>
<keyword evidence="4" id="KW-1185">Reference proteome</keyword>
<proteinExistence type="predicted"/>
<accession>A0A4R6XL83</accession>
<evidence type="ECO:0000256" key="2">
    <source>
        <dbReference type="SAM" id="SignalP"/>
    </source>
</evidence>
<gene>
    <name evidence="3" type="ORF">C8D91_2233</name>
</gene>
<keyword evidence="1" id="KW-0812">Transmembrane</keyword>
<dbReference type="EMBL" id="SNZB01000005">
    <property type="protein sequence ID" value="TDR18317.1"/>
    <property type="molecule type" value="Genomic_DNA"/>
</dbReference>
<feature type="chain" id="PRO_5020946250" description="Secreted protein" evidence="2">
    <location>
        <begin position="21"/>
        <end position="194"/>
    </location>
</feature>
<name>A0A4R6XL83_9GAMM</name>
<dbReference type="AlphaFoldDB" id="A0A4R6XL83"/>
<sequence length="194" mass="20653">MLNRIISVVFLLLSVGSVSAQVTYTYQGTAFDQFDPPYTANSRVVGSIELADALPENSTLDLTNSIQGFSFTDGVATRDQSNSILCQFDVTTNSQGNIASWTLYIRQSDTAPTENQHTIDLFFGTPVPESVGFDASQGNVDCGTFAFGVAGSSSTANPNAWSGGPPQSVPTLSVLMMMLLSFLLATFGVLIIKK</sequence>
<evidence type="ECO:0008006" key="5">
    <source>
        <dbReference type="Google" id="ProtNLM"/>
    </source>
</evidence>
<dbReference type="RefSeq" id="WP_099019671.1">
    <property type="nucleotide sequence ID" value="NZ_NIHB01000003.1"/>
</dbReference>
<organism evidence="3 4">
    <name type="scientific">Marinicella litoralis</name>
    <dbReference type="NCBI Taxonomy" id="644220"/>
    <lineage>
        <taxon>Bacteria</taxon>
        <taxon>Pseudomonadati</taxon>
        <taxon>Pseudomonadota</taxon>
        <taxon>Gammaproteobacteria</taxon>
        <taxon>Lysobacterales</taxon>
        <taxon>Marinicellaceae</taxon>
        <taxon>Marinicella</taxon>
    </lineage>
</organism>
<protein>
    <recommendedName>
        <fullName evidence="5">Secreted protein</fullName>
    </recommendedName>
</protein>
<evidence type="ECO:0000313" key="3">
    <source>
        <dbReference type="EMBL" id="TDR18317.1"/>
    </source>
</evidence>